<proteinExistence type="predicted"/>
<dbReference type="Proteomes" id="UP000292082">
    <property type="component" value="Unassembled WGS sequence"/>
</dbReference>
<gene>
    <name evidence="1" type="ORF">BD310DRAFT_726215</name>
</gene>
<accession>A0A4Q9NQ53</accession>
<protein>
    <submittedName>
        <fullName evidence="1">Uncharacterized protein</fullName>
    </submittedName>
</protein>
<sequence length="100" mass="11427">MLLLDRPQLLVRLLALLMIPGVRQDGVRCDQRIFLDELPGFRVKQTHIVSFRDVPVYDFADWASAELHGAKYLRRTGRDEPVGRFGQNGRGTGEEHIAVR</sequence>
<evidence type="ECO:0000313" key="1">
    <source>
        <dbReference type="EMBL" id="TBU54851.1"/>
    </source>
</evidence>
<dbReference type="AlphaFoldDB" id="A0A4Q9NQ53"/>
<reference evidence="1 2" key="1">
    <citation type="submission" date="2019-01" db="EMBL/GenBank/DDBJ databases">
        <title>Draft genome sequences of three monokaryotic isolates of the white-rot basidiomycete fungus Dichomitus squalens.</title>
        <authorList>
            <consortium name="DOE Joint Genome Institute"/>
            <person name="Lopez S.C."/>
            <person name="Andreopoulos B."/>
            <person name="Pangilinan J."/>
            <person name="Lipzen A."/>
            <person name="Riley R."/>
            <person name="Ahrendt S."/>
            <person name="Ng V."/>
            <person name="Barry K."/>
            <person name="Daum C."/>
            <person name="Grigoriev I.V."/>
            <person name="Hilden K.S."/>
            <person name="Makela M.R."/>
            <person name="de Vries R.P."/>
        </authorList>
    </citation>
    <scope>NUCLEOTIDE SEQUENCE [LARGE SCALE GENOMIC DNA]</scope>
    <source>
        <strain evidence="1 2">CBS 464.89</strain>
    </source>
</reference>
<evidence type="ECO:0000313" key="2">
    <source>
        <dbReference type="Proteomes" id="UP000292082"/>
    </source>
</evidence>
<organism evidence="1 2">
    <name type="scientific">Dichomitus squalens</name>
    <dbReference type="NCBI Taxonomy" id="114155"/>
    <lineage>
        <taxon>Eukaryota</taxon>
        <taxon>Fungi</taxon>
        <taxon>Dikarya</taxon>
        <taxon>Basidiomycota</taxon>
        <taxon>Agaricomycotina</taxon>
        <taxon>Agaricomycetes</taxon>
        <taxon>Polyporales</taxon>
        <taxon>Polyporaceae</taxon>
        <taxon>Dichomitus</taxon>
    </lineage>
</organism>
<name>A0A4Q9NQ53_9APHY</name>
<keyword evidence="2" id="KW-1185">Reference proteome</keyword>
<dbReference type="EMBL" id="ML145180">
    <property type="protein sequence ID" value="TBU54851.1"/>
    <property type="molecule type" value="Genomic_DNA"/>
</dbReference>